<sequence>MTLVVFDLDGTLLNAESAVTPFTAETLRKLTAHGIAYTVATGRTLQAAQGPIAEHGFVLPQILKNGAVIWHPGELDYSHRYLLTQQELWHVLAAFTLSEISPFVFTLENNGRHAVYHSPLLNQAEQKLASLFEDERNLPLQPLSDMPLDAHVINVSALGEATSISAVIESLENEEHLVSYTGKIVDSTSMRWLDIHHSLGSKGNAVTTLREELGYDRIVVFGDGENDLSMFDCADESYAPSNADDEIKAKSTTVIGHHNEDGIARFLRERFDLD</sequence>
<dbReference type="SUPFAM" id="SSF56784">
    <property type="entry name" value="HAD-like"/>
    <property type="match status" value="1"/>
</dbReference>
<reference evidence="2" key="1">
    <citation type="journal article" date="2013" name="BMC Microbiol.">
        <title>Taxonomy and evolution of bacteriochlorophyll a-containing members of the OM60/NOR5 clade of marine gammaproteobacteria: description of Luminiphilus syltensis gen. nov., sp. nov., reclassification of Haliea rubra as Pseudohaliea rubra gen. nov., comb. nov., and emendation of Chromatocurvus halotolerans.</title>
        <authorList>
            <person name="Spring S."/>
            <person name="Riedel T."/>
            <person name="Sproer C."/>
            <person name="Yan S."/>
            <person name="Harder J."/>
            <person name="Fuchs B.M."/>
        </authorList>
    </citation>
    <scope>NUCLEOTIDE SEQUENCE [LARGE SCALE GENOMIC DNA]</scope>
    <source>
        <strain evidence="2">NOR51-B</strain>
    </source>
</reference>
<evidence type="ECO:0000313" key="2">
    <source>
        <dbReference type="Proteomes" id="UP000004699"/>
    </source>
</evidence>
<dbReference type="GO" id="GO:0016791">
    <property type="term" value="F:phosphatase activity"/>
    <property type="evidence" value="ECO:0007669"/>
    <property type="project" value="TreeGrafter"/>
</dbReference>
<dbReference type="InterPro" id="IPR036412">
    <property type="entry name" value="HAD-like_sf"/>
</dbReference>
<dbReference type="Gene3D" id="3.30.1240.10">
    <property type="match status" value="1"/>
</dbReference>
<dbReference type="HOGENOM" id="CLU_044146_1_4_6"/>
<dbReference type="eggNOG" id="COG0561">
    <property type="taxonomic scope" value="Bacteria"/>
</dbReference>
<dbReference type="Pfam" id="PF08282">
    <property type="entry name" value="Hydrolase_3"/>
    <property type="match status" value="1"/>
</dbReference>
<dbReference type="EMBL" id="DS999411">
    <property type="protein sequence ID" value="EED34525.1"/>
    <property type="molecule type" value="Genomic_DNA"/>
</dbReference>
<dbReference type="AlphaFoldDB" id="B8KS90"/>
<organism evidence="1 2">
    <name type="scientific">Luminiphilus syltensis NOR5-1B</name>
    <dbReference type="NCBI Taxonomy" id="565045"/>
    <lineage>
        <taxon>Bacteria</taxon>
        <taxon>Pseudomonadati</taxon>
        <taxon>Pseudomonadota</taxon>
        <taxon>Gammaproteobacteria</taxon>
        <taxon>Cellvibrionales</taxon>
        <taxon>Halieaceae</taxon>
        <taxon>Luminiphilus</taxon>
    </lineage>
</organism>
<dbReference type="PANTHER" id="PTHR10000:SF8">
    <property type="entry name" value="HAD SUPERFAMILY HYDROLASE-LIKE, TYPE 3"/>
    <property type="match status" value="1"/>
</dbReference>
<proteinExistence type="predicted"/>
<dbReference type="STRING" id="565045.NOR51B_462"/>
<dbReference type="PANTHER" id="PTHR10000">
    <property type="entry name" value="PHOSPHOSERINE PHOSPHATASE"/>
    <property type="match status" value="1"/>
</dbReference>
<dbReference type="RefSeq" id="WP_009019273.1">
    <property type="nucleotide sequence ID" value="NZ_DS999411.1"/>
</dbReference>
<dbReference type="InterPro" id="IPR006379">
    <property type="entry name" value="HAD-SF_hydro_IIB"/>
</dbReference>
<dbReference type="Gene3D" id="3.40.50.1000">
    <property type="entry name" value="HAD superfamily/HAD-like"/>
    <property type="match status" value="1"/>
</dbReference>
<keyword evidence="2" id="KW-1185">Reference proteome</keyword>
<gene>
    <name evidence="1" type="ORF">NOR51B_462</name>
</gene>
<accession>B8KS90</accession>
<dbReference type="PROSITE" id="PS01228">
    <property type="entry name" value="COF_1"/>
    <property type="match status" value="1"/>
</dbReference>
<dbReference type="OrthoDB" id="5498330at2"/>
<dbReference type="Proteomes" id="UP000004699">
    <property type="component" value="Unassembled WGS sequence"/>
</dbReference>
<protein>
    <submittedName>
        <fullName evidence="1">Hydrolase, HAD superfamily</fullName>
    </submittedName>
</protein>
<dbReference type="GO" id="GO:0005829">
    <property type="term" value="C:cytosol"/>
    <property type="evidence" value="ECO:0007669"/>
    <property type="project" value="TreeGrafter"/>
</dbReference>
<keyword evidence="1" id="KW-0378">Hydrolase</keyword>
<dbReference type="InterPro" id="IPR023214">
    <property type="entry name" value="HAD_sf"/>
</dbReference>
<dbReference type="GO" id="GO:0000287">
    <property type="term" value="F:magnesium ion binding"/>
    <property type="evidence" value="ECO:0007669"/>
    <property type="project" value="TreeGrafter"/>
</dbReference>
<evidence type="ECO:0000313" key="1">
    <source>
        <dbReference type="EMBL" id="EED34525.1"/>
    </source>
</evidence>
<name>B8KS90_9GAMM</name>
<dbReference type="NCBIfam" id="TIGR01484">
    <property type="entry name" value="HAD-SF-IIB"/>
    <property type="match status" value="1"/>
</dbReference>
<dbReference type="PROSITE" id="PS01229">
    <property type="entry name" value="COF_2"/>
    <property type="match status" value="1"/>
</dbReference>